<evidence type="ECO:0000256" key="1">
    <source>
        <dbReference type="PIRSR" id="PIRSR640255-1"/>
    </source>
</evidence>
<evidence type="ECO:0000256" key="2">
    <source>
        <dbReference type="PIRSR" id="PIRSR640255-2"/>
    </source>
</evidence>
<feature type="domain" description="ENPP1-3/EXOG-like endonuclease/phosphodiesterase" evidence="3">
    <location>
        <begin position="41"/>
        <end position="223"/>
    </location>
</feature>
<dbReference type="InterPro" id="IPR020821">
    <property type="entry name" value="ENPP1-3/EXOG-like_nuc-like"/>
</dbReference>
<feature type="binding site" evidence="2">
    <location>
        <position position="135"/>
    </location>
    <ligand>
        <name>Mg(2+)</name>
        <dbReference type="ChEBI" id="CHEBI:18420"/>
        <note>catalytic</note>
    </ligand>
</feature>
<keyword evidence="5" id="KW-0540">Nuclease</keyword>
<gene>
    <name evidence="5" type="ORF">UPTC3659_0654</name>
</gene>
<dbReference type="Proteomes" id="UP000031130">
    <property type="component" value="Chromosome"/>
</dbReference>
<dbReference type="Gene3D" id="3.40.570.10">
    <property type="entry name" value="Extracellular Endonuclease, subunit A"/>
    <property type="match status" value="1"/>
</dbReference>
<feature type="domain" description="DNA/RNA non-specific endonuclease/pyrophosphatase/phosphodiesterase" evidence="4">
    <location>
        <begin position="40"/>
        <end position="218"/>
    </location>
</feature>
<proteinExistence type="predicted"/>
<dbReference type="GO" id="GO:0003676">
    <property type="term" value="F:nucleic acid binding"/>
    <property type="evidence" value="ECO:0007669"/>
    <property type="project" value="InterPro"/>
</dbReference>
<dbReference type="AlphaFoldDB" id="A0A0A8HVI9"/>
<evidence type="ECO:0000313" key="6">
    <source>
        <dbReference type="Proteomes" id="UP000031130"/>
    </source>
</evidence>
<accession>A0A0A8HVI9</accession>
<dbReference type="InterPro" id="IPR040255">
    <property type="entry name" value="Non-specific_endonuclease"/>
</dbReference>
<dbReference type="SMART" id="SM00477">
    <property type="entry name" value="NUC"/>
    <property type="match status" value="1"/>
</dbReference>
<sequence>MKIILLPLLATLTLANYTQYKPSEDFAKYFTTQNCSQILDKFYYIDCYDYNYKGTKAVAYKLEADNLKGEQIKKRPRFEDDTNIPKKYRTTWSDYKNSNYDRGHTLSNASMRKTTQAQRSTFLMSNITPQNPQINQKVWNKIEKRERQIALKLGEIEVLNLVNYDSNPQRIKNQIAIPNSYIKIIKGNNFKECYKVPNYEVDNLSIKRYKFNCDVLTSNNHQS</sequence>
<dbReference type="EMBL" id="CP007775">
    <property type="protein sequence ID" value="AJD01506.1"/>
    <property type="molecule type" value="Genomic_DNA"/>
</dbReference>
<dbReference type="GO" id="GO:0016787">
    <property type="term" value="F:hydrolase activity"/>
    <property type="evidence" value="ECO:0007669"/>
    <property type="project" value="InterPro"/>
</dbReference>
<dbReference type="SMART" id="SM00892">
    <property type="entry name" value="Endonuclease_NS"/>
    <property type="match status" value="1"/>
</dbReference>
<protein>
    <submittedName>
        <fullName evidence="5">DNA/RNA endonuclease G</fullName>
    </submittedName>
</protein>
<name>A0A0A8HVI9_CAMLA</name>
<dbReference type="InterPro" id="IPR001604">
    <property type="entry name" value="Endo_G_ENPP1-like_dom"/>
</dbReference>
<evidence type="ECO:0000259" key="3">
    <source>
        <dbReference type="SMART" id="SM00477"/>
    </source>
</evidence>
<dbReference type="GO" id="GO:0046872">
    <property type="term" value="F:metal ion binding"/>
    <property type="evidence" value="ECO:0007669"/>
    <property type="project" value="UniProtKB-KW"/>
</dbReference>
<evidence type="ECO:0000313" key="5">
    <source>
        <dbReference type="EMBL" id="AJD01506.1"/>
    </source>
</evidence>
<dbReference type="GO" id="GO:0004519">
    <property type="term" value="F:endonuclease activity"/>
    <property type="evidence" value="ECO:0007669"/>
    <property type="project" value="UniProtKB-KW"/>
</dbReference>
<reference evidence="5 6" key="1">
    <citation type="journal article" date="2014" name="Genome Biol. Evol.">
        <title>Comparative Genomics of the Campylobacter lari Group.</title>
        <authorList>
            <person name="Miller W.G."/>
            <person name="Yee E."/>
            <person name="Chapman M.H."/>
            <person name="Smith T.P."/>
            <person name="Bono J.L."/>
            <person name="Huynh S."/>
            <person name="Parker C.T."/>
            <person name="Vandamme P."/>
            <person name="Luong K."/>
            <person name="Korlach J."/>
        </authorList>
    </citation>
    <scope>NUCLEOTIDE SEQUENCE [LARGE SCALE GENOMIC DNA]</scope>
    <source>
        <strain evidence="6">RM3659</strain>
    </source>
</reference>
<dbReference type="KEGG" id="cln:UPTC3659_0654"/>
<feature type="active site" description="Proton acceptor" evidence="1">
    <location>
        <position position="104"/>
    </location>
</feature>
<keyword evidence="5" id="KW-0378">Hydrolase</keyword>
<dbReference type="InterPro" id="IPR044925">
    <property type="entry name" value="His-Me_finger_sf"/>
</dbReference>
<dbReference type="SUPFAM" id="SSF54060">
    <property type="entry name" value="His-Me finger endonucleases"/>
    <property type="match status" value="1"/>
</dbReference>
<dbReference type="HOGENOM" id="CLU_055174_2_2_7"/>
<dbReference type="PANTHER" id="PTHR13966">
    <property type="entry name" value="ENDONUCLEASE RELATED"/>
    <property type="match status" value="1"/>
</dbReference>
<dbReference type="PANTHER" id="PTHR13966:SF5">
    <property type="entry name" value="ENDONUCLEASE G, MITOCHONDRIAL"/>
    <property type="match status" value="1"/>
</dbReference>
<evidence type="ECO:0000259" key="4">
    <source>
        <dbReference type="SMART" id="SM00892"/>
    </source>
</evidence>
<organism evidence="5 6">
    <name type="scientific">Campylobacter lari NCTC 11845</name>
    <dbReference type="NCBI Taxonomy" id="1388749"/>
    <lineage>
        <taxon>Bacteria</taxon>
        <taxon>Pseudomonadati</taxon>
        <taxon>Campylobacterota</taxon>
        <taxon>Epsilonproteobacteria</taxon>
        <taxon>Campylobacterales</taxon>
        <taxon>Campylobacteraceae</taxon>
        <taxon>Campylobacter</taxon>
    </lineage>
</organism>
<dbReference type="Pfam" id="PF01223">
    <property type="entry name" value="Endonuclease_NS"/>
    <property type="match status" value="1"/>
</dbReference>
<keyword evidence="2" id="KW-0479">Metal-binding</keyword>
<keyword evidence="5" id="KW-0255">Endonuclease</keyword>
<dbReference type="InterPro" id="IPR044929">
    <property type="entry name" value="DNA/RNA_non-sp_Endonuclease_sf"/>
</dbReference>